<keyword evidence="1" id="KW-1133">Transmembrane helix</keyword>
<dbReference type="AlphaFoldDB" id="A0A2Z4LQY0"/>
<accession>A0A2Z4LQY0</accession>
<dbReference type="Proteomes" id="UP000248536">
    <property type="component" value="Chromosome"/>
</dbReference>
<evidence type="ECO:0000256" key="1">
    <source>
        <dbReference type="SAM" id="Phobius"/>
    </source>
</evidence>
<evidence type="ECO:0000313" key="3">
    <source>
        <dbReference type="Proteomes" id="UP000248536"/>
    </source>
</evidence>
<name>A0A2Z4LQY0_9FLAO</name>
<keyword evidence="3" id="KW-1185">Reference proteome</keyword>
<keyword evidence="1" id="KW-0812">Transmembrane</keyword>
<keyword evidence="1" id="KW-0472">Membrane</keyword>
<dbReference type="KEGG" id="spon:HME9304_01162"/>
<evidence type="ECO:0000313" key="2">
    <source>
        <dbReference type="EMBL" id="AWX44162.1"/>
    </source>
</evidence>
<feature type="transmembrane region" description="Helical" evidence="1">
    <location>
        <begin position="6"/>
        <end position="25"/>
    </location>
</feature>
<proteinExistence type="predicted"/>
<protein>
    <submittedName>
        <fullName evidence="2">Uncharacterized protein</fullName>
    </submittedName>
</protein>
<dbReference type="EMBL" id="CP030104">
    <property type="protein sequence ID" value="AWX44162.1"/>
    <property type="molecule type" value="Genomic_DNA"/>
</dbReference>
<reference evidence="2 3" key="1">
    <citation type="submission" date="2018-06" db="EMBL/GenBank/DDBJ databases">
        <title>Spongiibacterium sp. HME9304 Genome sequencing and assembly.</title>
        <authorList>
            <person name="Kang H."/>
            <person name="Kim H."/>
            <person name="Joh K."/>
        </authorList>
    </citation>
    <scope>NUCLEOTIDE SEQUENCE [LARGE SCALE GENOMIC DNA]</scope>
    <source>
        <strain evidence="2 3">HME9304</strain>
    </source>
</reference>
<organism evidence="2 3">
    <name type="scientific">Flagellimonas maritima</name>
    <dbReference type="NCBI Taxonomy" id="1383885"/>
    <lineage>
        <taxon>Bacteria</taxon>
        <taxon>Pseudomonadati</taxon>
        <taxon>Bacteroidota</taxon>
        <taxon>Flavobacteriia</taxon>
        <taxon>Flavobacteriales</taxon>
        <taxon>Flavobacteriaceae</taxon>
        <taxon>Flagellimonas</taxon>
    </lineage>
</organism>
<gene>
    <name evidence="2" type="ORF">HME9304_01162</name>
</gene>
<sequence length="35" mass="4120">MPYIIALILSVLSFIISIFLLASYLKKEYKEKKDK</sequence>